<dbReference type="GO" id="GO:0099536">
    <property type="term" value="P:synaptic signaling"/>
    <property type="evidence" value="ECO:0007669"/>
    <property type="project" value="TreeGrafter"/>
</dbReference>
<dbReference type="InterPro" id="IPR011992">
    <property type="entry name" value="EF-hand-dom_pair"/>
</dbReference>
<dbReference type="Pfam" id="PF09069">
    <property type="entry name" value="EF-hand_3"/>
    <property type="match status" value="1"/>
</dbReference>
<dbReference type="GO" id="GO:0050804">
    <property type="term" value="P:modulation of chemical synaptic transmission"/>
    <property type="evidence" value="ECO:0007669"/>
    <property type="project" value="UniProtKB-ARBA"/>
</dbReference>
<comment type="caution">
    <text evidence="13">The sequence shown here is derived from an EMBL/GenBank/DDBJ whole genome shotgun (WGS) entry which is preliminary data.</text>
</comment>
<dbReference type="OrthoDB" id="10014385at2759"/>
<dbReference type="GO" id="GO:0046716">
    <property type="term" value="P:muscle cell cellular homeostasis"/>
    <property type="evidence" value="ECO:0007669"/>
    <property type="project" value="UniProtKB-ARBA"/>
</dbReference>
<dbReference type="SUPFAM" id="SSF57850">
    <property type="entry name" value="RING/U-box"/>
    <property type="match status" value="1"/>
</dbReference>
<evidence type="ECO:0000256" key="10">
    <source>
        <dbReference type="SAM" id="Coils"/>
    </source>
</evidence>
<dbReference type="Pfam" id="PF09068">
    <property type="entry name" value="EF-hand_2"/>
    <property type="match status" value="1"/>
</dbReference>
<feature type="coiled-coil region" evidence="10">
    <location>
        <begin position="344"/>
        <end position="396"/>
    </location>
</feature>
<dbReference type="AlphaFoldDB" id="A0A8J2HT29"/>
<dbReference type="Gene3D" id="3.30.60.90">
    <property type="match status" value="1"/>
</dbReference>
<dbReference type="GO" id="GO:0005737">
    <property type="term" value="C:cytoplasm"/>
    <property type="evidence" value="ECO:0007669"/>
    <property type="project" value="UniProtKB-SubCell"/>
</dbReference>
<reference evidence="13" key="1">
    <citation type="submission" date="2021-04" db="EMBL/GenBank/DDBJ databases">
        <authorList>
            <person name="Chebbi M.A.C M."/>
        </authorList>
    </citation>
    <scope>NUCLEOTIDE SEQUENCE</scope>
</reference>
<sequence length="708" mass="80243">MDDVMKEIKECNGIRYPFYRTAAKVLILHRKLHMQYVPLQLVIGVFERHKLSITENSVILDETEVEDVIADIYFAARKEANVEFDINKITKLAVACIFSTFNNKGKASVFSVKVLLTLISCGSLHEKYEYFYQLLADHNACLSKAALHTLLTSICKVTELLGESVEYGSHLVQSTVDSCFVESQGCLGVSKTELRLWLMQDPPLLSWISTFNRLKLAEHVVHHIKCSSCKVTPIRGPRFTCLRCARYHQCQTCFFFAKTSHKHKLKHPVKEYCTKTLSKQNTKPIVDLIRSKLRLCPIQVSAQLESSALNALPFNKEESVFSDSTIDSSLSASITNEKVNNDPQKELSSIINHLEQENKKLQVELKEICGNRDERLQQHREAIEAQLQRLKTLKKYMFNGQRSSFPQTMRCVQSTPLLPSLPVASRFSTLPEFQLSPIIRPSNNADCSNTTISNINPYEINSNLFDNSNVDRSHEETREASSTYENSKLSSKIQLSTWIGGNRTSIYQDHGNFSQWLNSSNSNLPSSKYSSKPLNVTDKMSHDDSLLDSARDNTPSSLQRPDKHSRHSSLQNIQGDLNDILNRLQNMVANDCLLEEIVYYDPRPESWISWRMVDMGRGVAEAIISHTSGHPTFWSWVVYYFSCSPAESTQPRGRGFAKPRRSRGFAGAESFNSSDNCELKRAATQMEDLLTDLIQGIESRKGKLATIV</sequence>
<dbReference type="GO" id="GO:0016010">
    <property type="term" value="C:dystrophin-associated glycoprotein complex"/>
    <property type="evidence" value="ECO:0007669"/>
    <property type="project" value="UniProtKB-ARBA"/>
</dbReference>
<keyword evidence="10" id="KW-0175">Coiled coil</keyword>
<keyword evidence="6" id="KW-0862">Zinc</keyword>
<dbReference type="PANTHER" id="PTHR12268:SF14">
    <property type="entry name" value="DYSTROPHIN-1"/>
    <property type="match status" value="1"/>
</dbReference>
<dbReference type="EMBL" id="CAJNRD030001124">
    <property type="protein sequence ID" value="CAG5107639.1"/>
    <property type="molecule type" value="Genomic_DNA"/>
</dbReference>
<name>A0A8J2HT29_COTCN</name>
<evidence type="ECO:0000259" key="12">
    <source>
        <dbReference type="PROSITE" id="PS50135"/>
    </source>
</evidence>
<feature type="region of interest" description="Disordered" evidence="11">
    <location>
        <begin position="539"/>
        <end position="569"/>
    </location>
</feature>
<comment type="subcellular location">
    <subcellularLocation>
        <location evidence="2">Cell membrane</location>
        <location evidence="2">Sarcolemma</location>
        <topology evidence="2">Peripheral membrane protein</topology>
        <orientation evidence="2">Cytoplasmic side</orientation>
    </subcellularLocation>
    <subcellularLocation>
        <location evidence="1">Cytoplasm</location>
        <location evidence="1">Cytoskeleton</location>
    </subcellularLocation>
</comment>
<protein>
    <submittedName>
        <fullName evidence="13">Isoform B (Drosophila melanogaster)</fullName>
    </submittedName>
</protein>
<dbReference type="SMART" id="SM00291">
    <property type="entry name" value="ZnF_ZZ"/>
    <property type="match status" value="1"/>
</dbReference>
<feature type="domain" description="ZZ-type" evidence="12">
    <location>
        <begin position="221"/>
        <end position="277"/>
    </location>
</feature>
<dbReference type="InterPro" id="IPR015153">
    <property type="entry name" value="EF-hand_dom_typ1"/>
</dbReference>
<proteinExistence type="predicted"/>
<evidence type="ECO:0000313" key="14">
    <source>
        <dbReference type="Proteomes" id="UP000786811"/>
    </source>
</evidence>
<dbReference type="PROSITE" id="PS50135">
    <property type="entry name" value="ZF_ZZ_2"/>
    <property type="match status" value="1"/>
</dbReference>
<keyword evidence="7" id="KW-0106">Calcium</keyword>
<evidence type="ECO:0000256" key="4">
    <source>
        <dbReference type="ARBA" id="ARBA00022723"/>
    </source>
</evidence>
<evidence type="ECO:0000313" key="13">
    <source>
        <dbReference type="EMBL" id="CAG5107639.1"/>
    </source>
</evidence>
<keyword evidence="8" id="KW-0206">Cytoskeleton</keyword>
<feature type="compositionally biased region" description="Basic and acidic residues" evidence="11">
    <location>
        <begin position="539"/>
        <end position="551"/>
    </location>
</feature>
<dbReference type="Gene3D" id="1.10.238.10">
    <property type="entry name" value="EF-hand"/>
    <property type="match status" value="2"/>
</dbReference>
<dbReference type="InterPro" id="IPR050774">
    <property type="entry name" value="KCMF1/Dystrophin"/>
</dbReference>
<evidence type="ECO:0000256" key="8">
    <source>
        <dbReference type="ARBA" id="ARBA00023212"/>
    </source>
</evidence>
<dbReference type="Proteomes" id="UP000786811">
    <property type="component" value="Unassembled WGS sequence"/>
</dbReference>
<accession>A0A8J2HT29</accession>
<evidence type="ECO:0000256" key="11">
    <source>
        <dbReference type="SAM" id="MobiDB-lite"/>
    </source>
</evidence>
<keyword evidence="5 9" id="KW-0863">Zinc-finger</keyword>
<dbReference type="Pfam" id="PF00569">
    <property type="entry name" value="ZZ"/>
    <property type="match status" value="1"/>
</dbReference>
<organism evidence="13 14">
    <name type="scientific">Cotesia congregata</name>
    <name type="common">Parasitoid wasp</name>
    <name type="synonym">Apanteles congregatus</name>
    <dbReference type="NCBI Taxonomy" id="51543"/>
    <lineage>
        <taxon>Eukaryota</taxon>
        <taxon>Metazoa</taxon>
        <taxon>Ecdysozoa</taxon>
        <taxon>Arthropoda</taxon>
        <taxon>Hexapoda</taxon>
        <taxon>Insecta</taxon>
        <taxon>Pterygota</taxon>
        <taxon>Neoptera</taxon>
        <taxon>Endopterygota</taxon>
        <taxon>Hymenoptera</taxon>
        <taxon>Apocrita</taxon>
        <taxon>Ichneumonoidea</taxon>
        <taxon>Braconidae</taxon>
        <taxon>Microgastrinae</taxon>
        <taxon>Cotesia</taxon>
    </lineage>
</organism>
<evidence type="ECO:0000256" key="3">
    <source>
        <dbReference type="ARBA" id="ARBA00022490"/>
    </source>
</evidence>
<feature type="region of interest" description="Disordered" evidence="11">
    <location>
        <begin position="651"/>
        <end position="672"/>
    </location>
</feature>
<dbReference type="GO" id="GO:0008270">
    <property type="term" value="F:zinc ion binding"/>
    <property type="evidence" value="ECO:0007669"/>
    <property type="project" value="UniProtKB-KW"/>
</dbReference>
<dbReference type="GO" id="GO:0045202">
    <property type="term" value="C:synapse"/>
    <property type="evidence" value="ECO:0007669"/>
    <property type="project" value="GOC"/>
</dbReference>
<evidence type="ECO:0000256" key="6">
    <source>
        <dbReference type="ARBA" id="ARBA00022833"/>
    </source>
</evidence>
<evidence type="ECO:0000256" key="1">
    <source>
        <dbReference type="ARBA" id="ARBA00004245"/>
    </source>
</evidence>
<evidence type="ECO:0000256" key="2">
    <source>
        <dbReference type="ARBA" id="ARBA00004278"/>
    </source>
</evidence>
<gene>
    <name evidence="13" type="ORF">HICCMSTLAB_LOCUS12844</name>
</gene>
<feature type="region of interest" description="Disordered" evidence="11">
    <location>
        <begin position="466"/>
        <end position="485"/>
    </location>
</feature>
<keyword evidence="14" id="KW-1185">Reference proteome</keyword>
<keyword evidence="4" id="KW-0479">Metal-binding</keyword>
<keyword evidence="3" id="KW-0963">Cytoplasm</keyword>
<evidence type="ECO:0000256" key="9">
    <source>
        <dbReference type="PROSITE-ProRule" id="PRU00228"/>
    </source>
</evidence>
<dbReference type="SUPFAM" id="SSF47473">
    <property type="entry name" value="EF-hand"/>
    <property type="match status" value="2"/>
</dbReference>
<evidence type="ECO:0000256" key="5">
    <source>
        <dbReference type="ARBA" id="ARBA00022771"/>
    </source>
</evidence>
<dbReference type="PANTHER" id="PTHR12268">
    <property type="entry name" value="E3 UBIQUITIN-PROTEIN LIGASE KCMF1"/>
    <property type="match status" value="1"/>
</dbReference>
<feature type="compositionally biased region" description="Basic and acidic residues" evidence="11">
    <location>
        <begin position="469"/>
        <end position="479"/>
    </location>
</feature>
<dbReference type="InterPro" id="IPR043145">
    <property type="entry name" value="Znf_ZZ_sf"/>
</dbReference>
<evidence type="ECO:0000256" key="7">
    <source>
        <dbReference type="ARBA" id="ARBA00022837"/>
    </source>
</evidence>
<dbReference type="InterPro" id="IPR000433">
    <property type="entry name" value="Znf_ZZ"/>
</dbReference>
<dbReference type="InterPro" id="IPR015154">
    <property type="entry name" value="EF-hand_dom_typ2"/>
</dbReference>